<protein>
    <recommendedName>
        <fullName evidence="7">Oxygen-independent coproporphyrinogen III oxidase</fullName>
        <ecNumber evidence="6">1.3.98.3</ecNumber>
    </recommendedName>
    <alternativeName>
        <fullName evidence="16">Coproporphyrinogen III dehydrogenase</fullName>
    </alternativeName>
</protein>
<reference evidence="19" key="1">
    <citation type="submission" date="2018-05" db="EMBL/GenBank/DDBJ databases">
        <authorList>
            <person name="Lanie J.A."/>
            <person name="Ng W.-L."/>
            <person name="Kazmierczak K.M."/>
            <person name="Andrzejewski T.M."/>
            <person name="Davidsen T.M."/>
            <person name="Wayne K.J."/>
            <person name="Tettelin H."/>
            <person name="Glass J.I."/>
            <person name="Rusch D."/>
            <person name="Podicherti R."/>
            <person name="Tsui H.-C.T."/>
            <person name="Winkler M.E."/>
        </authorList>
    </citation>
    <scope>NUCLEOTIDE SEQUENCE</scope>
</reference>
<dbReference type="InterPro" id="IPR058240">
    <property type="entry name" value="rSAM_sf"/>
</dbReference>
<organism evidence="19">
    <name type="scientific">marine metagenome</name>
    <dbReference type="NCBI Taxonomy" id="408172"/>
    <lineage>
        <taxon>unclassified sequences</taxon>
        <taxon>metagenomes</taxon>
        <taxon>ecological metagenomes</taxon>
    </lineage>
</organism>
<gene>
    <name evidence="19" type="ORF">METZ01_LOCUS3257</name>
</gene>
<evidence type="ECO:0000256" key="7">
    <source>
        <dbReference type="ARBA" id="ARBA00020156"/>
    </source>
</evidence>
<dbReference type="PROSITE" id="PS51918">
    <property type="entry name" value="RADICAL_SAM"/>
    <property type="match status" value="1"/>
</dbReference>
<dbReference type="InterPro" id="IPR013785">
    <property type="entry name" value="Aldolase_TIM"/>
</dbReference>
<accession>A0A381NA18</accession>
<proteinExistence type="inferred from homology"/>
<dbReference type="CDD" id="cd01335">
    <property type="entry name" value="Radical_SAM"/>
    <property type="match status" value="1"/>
</dbReference>
<dbReference type="GO" id="GO:0046872">
    <property type="term" value="F:metal ion binding"/>
    <property type="evidence" value="ECO:0007669"/>
    <property type="project" value="UniProtKB-KW"/>
</dbReference>
<evidence type="ECO:0000256" key="11">
    <source>
        <dbReference type="ARBA" id="ARBA00022723"/>
    </source>
</evidence>
<evidence type="ECO:0000256" key="6">
    <source>
        <dbReference type="ARBA" id="ARBA00011912"/>
    </source>
</evidence>
<comment type="pathway">
    <text evidence="3">Porphyrin-containing compound metabolism; protoporphyrin-IX biosynthesis; protoporphyrinogen-IX from coproporphyrinogen-III (AdoMet route): step 1/1.</text>
</comment>
<comment type="subcellular location">
    <subcellularLocation>
        <location evidence="2">Cytoplasm</location>
    </subcellularLocation>
</comment>
<evidence type="ECO:0000256" key="2">
    <source>
        <dbReference type="ARBA" id="ARBA00004496"/>
    </source>
</evidence>
<dbReference type="PANTHER" id="PTHR13932">
    <property type="entry name" value="COPROPORPHYRINIGEN III OXIDASE"/>
    <property type="match status" value="1"/>
</dbReference>
<evidence type="ECO:0000256" key="14">
    <source>
        <dbReference type="ARBA" id="ARBA00023014"/>
    </source>
</evidence>
<dbReference type="InterPro" id="IPR010723">
    <property type="entry name" value="HemN_C"/>
</dbReference>
<evidence type="ECO:0000313" key="19">
    <source>
        <dbReference type="EMBL" id="SUZ50403.1"/>
    </source>
</evidence>
<dbReference type="GO" id="GO:0004109">
    <property type="term" value="F:coproporphyrinogen oxidase activity"/>
    <property type="evidence" value="ECO:0007669"/>
    <property type="project" value="InterPro"/>
</dbReference>
<dbReference type="PANTHER" id="PTHR13932:SF6">
    <property type="entry name" value="OXYGEN-INDEPENDENT COPROPORPHYRINOGEN III OXIDASE"/>
    <property type="match status" value="1"/>
</dbReference>
<evidence type="ECO:0000256" key="12">
    <source>
        <dbReference type="ARBA" id="ARBA00023002"/>
    </source>
</evidence>
<keyword evidence="12" id="KW-0560">Oxidoreductase</keyword>
<evidence type="ECO:0000256" key="13">
    <source>
        <dbReference type="ARBA" id="ARBA00023004"/>
    </source>
</evidence>
<keyword evidence="9" id="KW-0963">Cytoplasm</keyword>
<comment type="similarity">
    <text evidence="4">Belongs to the anaerobic coproporphyrinogen-III oxidase family.</text>
</comment>
<evidence type="ECO:0000256" key="1">
    <source>
        <dbReference type="ARBA" id="ARBA00001966"/>
    </source>
</evidence>
<dbReference type="GO" id="GO:0005737">
    <property type="term" value="C:cytoplasm"/>
    <property type="evidence" value="ECO:0007669"/>
    <property type="project" value="UniProtKB-SubCell"/>
</dbReference>
<dbReference type="UniPathway" id="UPA00251">
    <property type="reaction ID" value="UER00323"/>
</dbReference>
<keyword evidence="11" id="KW-0479">Metal-binding</keyword>
<evidence type="ECO:0000256" key="15">
    <source>
        <dbReference type="ARBA" id="ARBA00023244"/>
    </source>
</evidence>
<keyword evidence="10" id="KW-0949">S-adenosyl-L-methionine</keyword>
<dbReference type="InterPro" id="IPR034505">
    <property type="entry name" value="Coproporphyrinogen-III_oxidase"/>
</dbReference>
<dbReference type="SFLD" id="SFLDG01082">
    <property type="entry name" value="B12-binding_domain_containing"/>
    <property type="match status" value="1"/>
</dbReference>
<keyword evidence="14" id="KW-0411">Iron-sulfur</keyword>
<dbReference type="SFLD" id="SFLDS00029">
    <property type="entry name" value="Radical_SAM"/>
    <property type="match status" value="1"/>
</dbReference>
<comment type="catalytic activity">
    <reaction evidence="17">
        <text>coproporphyrinogen III + 2 S-adenosyl-L-methionine = protoporphyrinogen IX + 2 5'-deoxyadenosine + 2 L-methionine + 2 CO2</text>
        <dbReference type="Rhea" id="RHEA:15425"/>
        <dbReference type="ChEBI" id="CHEBI:16526"/>
        <dbReference type="ChEBI" id="CHEBI:17319"/>
        <dbReference type="ChEBI" id="CHEBI:57307"/>
        <dbReference type="ChEBI" id="CHEBI:57309"/>
        <dbReference type="ChEBI" id="CHEBI:57844"/>
        <dbReference type="ChEBI" id="CHEBI:59789"/>
        <dbReference type="EC" id="1.3.98.3"/>
    </reaction>
</comment>
<dbReference type="GO" id="GO:0051539">
    <property type="term" value="F:4 iron, 4 sulfur cluster binding"/>
    <property type="evidence" value="ECO:0007669"/>
    <property type="project" value="UniProtKB-KW"/>
</dbReference>
<sequence length="461" mass="53304">MPLSAELEVTLEMVKRYNRPGPRYTSYPTVPTWKEGEFSEDYATCLHEEGQNDQPISLYVHIPFCRQLCTFCGCNKFITNKQEIVERYLTSLDHEISGVAERLGSPKKLAEVHFGGGTPTFLNPHQIEMVVEMIVSRFDVQNDGEWAFEADPRVTTMKQLEVLFELGFRRVSFGVQDLDPAIQRAINRNQTVEQSWKTLETARLLGYKSINLDLVYGLPLQTHHGFRKTLEEVNKMRPDRLAVYSFAYLPGMFKTHQRAIREKDLPTPEEKIQIYLEAISFFAEVGYVMIGMDHYALPEDELAIALKNRTLHRNFMGYTTLHNMVQIGAGVSAISDFGDSYWQNPKDLDLYMEETSDNKLIPRRKMCLDKEDQLRRKVIETLMCHGEISIPDFESRYQIDFRNHFEQAWTELEQFAKEGLVSLSSQKIDLTPVGMLFTRNIAMPFDRYLKEGGSLQFSKTI</sequence>
<dbReference type="InterPro" id="IPR004558">
    <property type="entry name" value="Coprogen_oxidase_HemN"/>
</dbReference>
<keyword evidence="8" id="KW-0004">4Fe-4S</keyword>
<dbReference type="Gene3D" id="3.20.20.70">
    <property type="entry name" value="Aldolase class I"/>
    <property type="match status" value="1"/>
</dbReference>
<dbReference type="Gene3D" id="1.10.10.920">
    <property type="match status" value="1"/>
</dbReference>
<evidence type="ECO:0000256" key="9">
    <source>
        <dbReference type="ARBA" id="ARBA00022490"/>
    </source>
</evidence>
<evidence type="ECO:0000256" key="5">
    <source>
        <dbReference type="ARBA" id="ARBA00011245"/>
    </source>
</evidence>
<keyword evidence="13" id="KW-0408">Iron</keyword>
<dbReference type="AlphaFoldDB" id="A0A381NA18"/>
<evidence type="ECO:0000256" key="3">
    <source>
        <dbReference type="ARBA" id="ARBA00004785"/>
    </source>
</evidence>
<evidence type="ECO:0000259" key="18">
    <source>
        <dbReference type="PROSITE" id="PS51918"/>
    </source>
</evidence>
<comment type="subunit">
    <text evidence="5">Monomer.</text>
</comment>
<dbReference type="EMBL" id="UINC01000168">
    <property type="protein sequence ID" value="SUZ50403.1"/>
    <property type="molecule type" value="Genomic_DNA"/>
</dbReference>
<dbReference type="SUPFAM" id="SSF102114">
    <property type="entry name" value="Radical SAM enzymes"/>
    <property type="match status" value="1"/>
</dbReference>
<evidence type="ECO:0000256" key="16">
    <source>
        <dbReference type="ARBA" id="ARBA00030263"/>
    </source>
</evidence>
<dbReference type="Pfam" id="PF04055">
    <property type="entry name" value="Radical_SAM"/>
    <property type="match status" value="1"/>
</dbReference>
<dbReference type="GO" id="GO:0051989">
    <property type="term" value="F:coproporphyrinogen dehydrogenase activity"/>
    <property type="evidence" value="ECO:0007669"/>
    <property type="project" value="UniProtKB-EC"/>
</dbReference>
<dbReference type="SFLD" id="SFLDG01065">
    <property type="entry name" value="anaerobic_coproporphyrinogen-I"/>
    <property type="match status" value="1"/>
</dbReference>
<evidence type="ECO:0000256" key="8">
    <source>
        <dbReference type="ARBA" id="ARBA00022485"/>
    </source>
</evidence>
<evidence type="ECO:0000256" key="4">
    <source>
        <dbReference type="ARBA" id="ARBA00005493"/>
    </source>
</evidence>
<evidence type="ECO:0000256" key="17">
    <source>
        <dbReference type="ARBA" id="ARBA00048321"/>
    </source>
</evidence>
<evidence type="ECO:0000256" key="10">
    <source>
        <dbReference type="ARBA" id="ARBA00022691"/>
    </source>
</evidence>
<dbReference type="EC" id="1.3.98.3" evidence="6"/>
<keyword evidence="15" id="KW-0627">Porphyrin biosynthesis</keyword>
<dbReference type="PIRSF" id="PIRSF000167">
    <property type="entry name" value="HemN"/>
    <property type="match status" value="1"/>
</dbReference>
<dbReference type="Pfam" id="PF06969">
    <property type="entry name" value="HemN_C"/>
    <property type="match status" value="1"/>
</dbReference>
<feature type="domain" description="Radical SAM core" evidence="18">
    <location>
        <begin position="50"/>
        <end position="282"/>
    </location>
</feature>
<comment type="cofactor">
    <cofactor evidence="1">
        <name>[4Fe-4S] cluster</name>
        <dbReference type="ChEBI" id="CHEBI:49883"/>
    </cofactor>
</comment>
<dbReference type="NCBIfam" id="TIGR00538">
    <property type="entry name" value="hemN"/>
    <property type="match status" value="1"/>
</dbReference>
<dbReference type="InterPro" id="IPR006638">
    <property type="entry name" value="Elp3/MiaA/NifB-like_rSAM"/>
</dbReference>
<dbReference type="InterPro" id="IPR007197">
    <property type="entry name" value="rSAM"/>
</dbReference>
<dbReference type="SMART" id="SM00729">
    <property type="entry name" value="Elp3"/>
    <property type="match status" value="1"/>
</dbReference>
<name>A0A381NA18_9ZZZZ</name>
<dbReference type="GO" id="GO:0006782">
    <property type="term" value="P:protoporphyrinogen IX biosynthetic process"/>
    <property type="evidence" value="ECO:0007669"/>
    <property type="project" value="UniProtKB-UniPathway"/>
</dbReference>